<dbReference type="FunFam" id="3.10.580.10:FF:000058">
    <property type="entry name" value="Chloride channel protein"/>
    <property type="match status" value="1"/>
</dbReference>
<feature type="transmembrane region" description="Helical" evidence="14">
    <location>
        <begin position="424"/>
        <end position="448"/>
    </location>
</feature>
<keyword evidence="12" id="KW-0407">Ion channel</keyword>
<keyword evidence="4" id="KW-0677">Repeat</keyword>
<dbReference type="Gene3D" id="3.10.580.10">
    <property type="entry name" value="CBS-domain"/>
    <property type="match status" value="2"/>
</dbReference>
<evidence type="ECO:0000256" key="13">
    <source>
        <dbReference type="SAM" id="MobiDB-lite"/>
    </source>
</evidence>
<dbReference type="Gene3D" id="1.10.3080.10">
    <property type="entry name" value="Clc chloride channel"/>
    <property type="match status" value="1"/>
</dbReference>
<feature type="transmembrane region" description="Helical" evidence="14">
    <location>
        <begin position="98"/>
        <end position="123"/>
    </location>
</feature>
<keyword evidence="6 14" id="KW-1133">Transmembrane helix</keyword>
<dbReference type="InterPro" id="IPR014743">
    <property type="entry name" value="Cl-channel_core"/>
</dbReference>
<evidence type="ECO:0000313" key="15">
    <source>
        <dbReference type="Ensembl" id="ENSOMYP00000099987.2"/>
    </source>
</evidence>
<feature type="transmembrane region" description="Helical" evidence="14">
    <location>
        <begin position="175"/>
        <end position="194"/>
    </location>
</feature>
<evidence type="ECO:0000313" key="16">
    <source>
        <dbReference type="Proteomes" id="UP000694395"/>
    </source>
</evidence>
<feature type="region of interest" description="Disordered" evidence="13">
    <location>
        <begin position="899"/>
        <end position="918"/>
    </location>
</feature>
<evidence type="ECO:0000256" key="6">
    <source>
        <dbReference type="ARBA" id="ARBA00022989"/>
    </source>
</evidence>
<reference evidence="15" key="3">
    <citation type="submission" date="2025-09" db="UniProtKB">
        <authorList>
            <consortium name="Ensembl"/>
        </authorList>
    </citation>
    <scope>IDENTIFICATION</scope>
</reference>
<feature type="region of interest" description="Disordered" evidence="13">
    <location>
        <begin position="1"/>
        <end position="28"/>
    </location>
</feature>
<feature type="region of interest" description="Disordered" evidence="13">
    <location>
        <begin position="774"/>
        <end position="825"/>
    </location>
</feature>
<keyword evidence="9 14" id="KW-0472">Membrane</keyword>
<evidence type="ECO:0000256" key="8">
    <source>
        <dbReference type="ARBA" id="ARBA00023122"/>
    </source>
</evidence>
<dbReference type="CDD" id="cd03683">
    <property type="entry name" value="ClC_1_like"/>
    <property type="match status" value="1"/>
</dbReference>
<dbReference type="SUPFAM" id="SSF81340">
    <property type="entry name" value="Clc chloride channel"/>
    <property type="match status" value="1"/>
</dbReference>
<dbReference type="Ensembl" id="ENSOMYT00000108503.2">
    <property type="protein sequence ID" value="ENSOMYP00000099987.2"/>
    <property type="gene ID" value="ENSOMYG00000044641.2"/>
</dbReference>
<feature type="compositionally biased region" description="Pro residues" evidence="13">
    <location>
        <begin position="803"/>
        <end position="821"/>
    </location>
</feature>
<dbReference type="GO" id="GO:0034707">
    <property type="term" value="C:chloride channel complex"/>
    <property type="evidence" value="ECO:0007669"/>
    <property type="project" value="UniProtKB-KW"/>
</dbReference>
<keyword evidence="5" id="KW-0851">Voltage-gated channel</keyword>
<evidence type="ECO:0000256" key="3">
    <source>
        <dbReference type="ARBA" id="ARBA00022692"/>
    </source>
</evidence>
<keyword evidence="2" id="KW-0813">Transport</keyword>
<dbReference type="InterPro" id="IPR050970">
    <property type="entry name" value="Cl_channel_volt-gated"/>
</dbReference>
<feature type="transmembrane region" description="Helical" evidence="14">
    <location>
        <begin position="58"/>
        <end position="77"/>
    </location>
</feature>
<reference evidence="15" key="2">
    <citation type="submission" date="2025-08" db="UniProtKB">
        <authorList>
            <consortium name="Ensembl"/>
        </authorList>
    </citation>
    <scope>IDENTIFICATION</scope>
</reference>
<feature type="transmembrane region" description="Helical" evidence="14">
    <location>
        <begin position="242"/>
        <end position="262"/>
    </location>
</feature>
<feature type="compositionally biased region" description="Acidic residues" evidence="13">
    <location>
        <begin position="906"/>
        <end position="918"/>
    </location>
</feature>
<dbReference type="GO" id="GO:0005886">
    <property type="term" value="C:plasma membrane"/>
    <property type="evidence" value="ECO:0007669"/>
    <property type="project" value="TreeGrafter"/>
</dbReference>
<dbReference type="Pfam" id="PF00654">
    <property type="entry name" value="Voltage_CLC"/>
    <property type="match status" value="1"/>
</dbReference>
<evidence type="ECO:0000256" key="11">
    <source>
        <dbReference type="ARBA" id="ARBA00023214"/>
    </source>
</evidence>
<evidence type="ECO:0000256" key="9">
    <source>
        <dbReference type="ARBA" id="ARBA00023136"/>
    </source>
</evidence>
<dbReference type="AlphaFoldDB" id="A0A8C7USS1"/>
<evidence type="ECO:0000256" key="7">
    <source>
        <dbReference type="ARBA" id="ARBA00023065"/>
    </source>
</evidence>
<keyword evidence="3 14" id="KW-0812">Transmembrane</keyword>
<evidence type="ECO:0000256" key="10">
    <source>
        <dbReference type="ARBA" id="ARBA00023173"/>
    </source>
</evidence>
<organism evidence="15 16">
    <name type="scientific">Oncorhynchus mykiss</name>
    <name type="common">Rainbow trout</name>
    <name type="synonym">Salmo gairdneri</name>
    <dbReference type="NCBI Taxonomy" id="8022"/>
    <lineage>
        <taxon>Eukaryota</taxon>
        <taxon>Metazoa</taxon>
        <taxon>Chordata</taxon>
        <taxon>Craniata</taxon>
        <taxon>Vertebrata</taxon>
        <taxon>Euteleostomi</taxon>
        <taxon>Actinopterygii</taxon>
        <taxon>Neopterygii</taxon>
        <taxon>Teleostei</taxon>
        <taxon>Protacanthopterygii</taxon>
        <taxon>Salmoniformes</taxon>
        <taxon>Salmonidae</taxon>
        <taxon>Salmoninae</taxon>
        <taxon>Oncorhynchus</taxon>
    </lineage>
</organism>
<keyword evidence="16" id="KW-1185">Reference proteome</keyword>
<dbReference type="PANTHER" id="PTHR45720">
    <property type="entry name" value="CHLORIDE CHANNEL PROTEIN 2"/>
    <property type="match status" value="1"/>
</dbReference>
<feature type="transmembrane region" description="Helical" evidence="14">
    <location>
        <begin position="391"/>
        <end position="412"/>
    </location>
</feature>
<evidence type="ECO:0000256" key="2">
    <source>
        <dbReference type="ARBA" id="ARBA00022448"/>
    </source>
</evidence>
<proteinExistence type="predicted"/>
<evidence type="ECO:0000256" key="1">
    <source>
        <dbReference type="ARBA" id="ARBA00004141"/>
    </source>
</evidence>
<accession>A0A8C7USS1</accession>
<reference evidence="15" key="1">
    <citation type="submission" date="2020-07" db="EMBL/GenBank/DDBJ databases">
        <title>A long reads based de novo assembly of the rainbow trout Arlee double haploid line genome.</title>
        <authorList>
            <person name="Gao G."/>
            <person name="Palti Y."/>
        </authorList>
    </citation>
    <scope>NUCLEOTIDE SEQUENCE [LARGE SCALE GENOMIC DNA]</scope>
</reference>
<dbReference type="SUPFAM" id="SSF54631">
    <property type="entry name" value="CBS-domain pair"/>
    <property type="match status" value="1"/>
</dbReference>
<dbReference type="InterPro" id="IPR046342">
    <property type="entry name" value="CBS_dom_sf"/>
</dbReference>
<evidence type="ECO:0000256" key="4">
    <source>
        <dbReference type="ARBA" id="ARBA00022737"/>
    </source>
</evidence>
<dbReference type="FunFam" id="1.10.3080.10:FF:000003">
    <property type="entry name" value="Chloride channel 2"/>
    <property type="match status" value="1"/>
</dbReference>
<feature type="compositionally biased region" description="Low complexity" evidence="13">
    <location>
        <begin position="787"/>
        <end position="802"/>
    </location>
</feature>
<sequence length="918" mass="101609">HHHHGHHPQHRHGHHHHSHHHGHPHSHTHGLNHVCHVVCSDCVARVQRFLVTKLGEDWIFLVLLGVSMALVSWTMDYTSAKSLQLYKWIHWELRGNVLLQYLAWVSYPMVLIMFASSFCHLVAPQAIGSGIPELKTILRGVVLKEYLTLKAFIAKVIGLTAGLGSGMPVGKEGPFVHIASICAAVLSKCMMFFSGVNQSPYCYTDILTVGCAVGVGCCFGTPLGGVLFSIEVTSTYFAVRNYWRGYFAATFSAFIFRVLSVFNKDAVTITALFRTKFRMDFPFDLQELPAFAIIGISCGFLGAFFVWLNRQVVLFMRKPNAMTRFLTRHRLIFPGVVTLVIATLTFPPGFGQFMAGELMPRECINSLFDNFTWTKIWGSPLPPGLGRSSAWLHPDVSVFVILLLFFIMKFWMSAVSTTMPIPSGAFMPVFILGASFGRLVGEIMATLFPHGILFDGILYRIIPGGYAVIGAAALTGAVTHTVSTAVICFELTGQISHILPMMVAVILANMVAQGLQPSLYDSIIQIKKLPYLPDQYNIFVEDIMVRKVKFLSLQSTYRELIFLLDSISLKTIPLVDSTDSMILLGSIDRSELHALCDWWLSAERRIFRQEQCLQEQNQYAKDSWESFAFVDEDDEESGDKVCQTERVNVHKESKTLLESLSNQSLLVVHPYLGNLANYSVVFLQLVSYWLVQIKEWEEAEMDKPMEIDQIRIDPSPFQLVERTSLHKTHTLFSLLGLSHAYVTSIGKLVGVVALKELQKAVEASTHSGVRLRPPLASFRNIRRKSSKPQTTSAPASPTAPSSPLSPAPVVPHAPAPPPPPTQEEEEMAVWIEGTRREVAEVNSSSSSSSSGTGSSSSNSSPSLPHSLPLSLPLTSPLSIPLTVALSVPLAAFSTPLPALRAASEQQVEEEESNDEEPI</sequence>
<keyword evidence="11" id="KW-0868">Chloride</keyword>
<protein>
    <submittedName>
        <fullName evidence="15">Chloride channel, voltage-sensitive 1a</fullName>
    </submittedName>
</protein>
<feature type="region of interest" description="Disordered" evidence="13">
    <location>
        <begin position="838"/>
        <end position="874"/>
    </location>
</feature>
<keyword evidence="8" id="KW-0129">CBS domain</keyword>
<feature type="transmembrane region" description="Helical" evidence="14">
    <location>
        <begin position="331"/>
        <end position="350"/>
    </location>
</feature>
<dbReference type="InterPro" id="IPR001807">
    <property type="entry name" value="ClC"/>
</dbReference>
<dbReference type="GO" id="GO:0005247">
    <property type="term" value="F:voltage-gated chloride channel activity"/>
    <property type="evidence" value="ECO:0007669"/>
    <property type="project" value="TreeGrafter"/>
</dbReference>
<evidence type="ECO:0000256" key="5">
    <source>
        <dbReference type="ARBA" id="ARBA00022882"/>
    </source>
</evidence>
<evidence type="ECO:0000256" key="12">
    <source>
        <dbReference type="ARBA" id="ARBA00023303"/>
    </source>
</evidence>
<dbReference type="PRINTS" id="PR00762">
    <property type="entry name" value="CLCHANNEL"/>
</dbReference>
<evidence type="ECO:0000256" key="14">
    <source>
        <dbReference type="SAM" id="Phobius"/>
    </source>
</evidence>
<keyword evidence="10" id="KW-0869">Chloride channel</keyword>
<keyword evidence="7" id="KW-0406">Ion transport</keyword>
<feature type="transmembrane region" description="Helical" evidence="14">
    <location>
        <begin position="288"/>
        <end position="310"/>
    </location>
</feature>
<feature type="transmembrane region" description="Helical" evidence="14">
    <location>
        <begin position="206"/>
        <end position="230"/>
    </location>
</feature>
<dbReference type="GeneTree" id="ENSGT00940000157383"/>
<comment type="subcellular location">
    <subcellularLocation>
        <location evidence="1">Membrane</location>
        <topology evidence="1">Multi-pass membrane protein</topology>
    </subcellularLocation>
</comment>
<dbReference type="PANTHER" id="PTHR45720:SF9">
    <property type="entry name" value="CHLORIDE CHANNEL 1, SKELETAL MUSCLE ISOFORM X1"/>
    <property type="match status" value="1"/>
</dbReference>
<feature type="compositionally biased region" description="Low complexity" evidence="13">
    <location>
        <begin position="842"/>
        <end position="874"/>
    </location>
</feature>
<dbReference type="Proteomes" id="UP000694395">
    <property type="component" value="Chromosome 18"/>
</dbReference>
<name>A0A8C7USS1_ONCMY</name>
<gene>
    <name evidence="15" type="primary">LOC110496189</name>
</gene>